<dbReference type="Proteomes" id="UP000044098">
    <property type="component" value="Unassembled WGS sequence"/>
</dbReference>
<dbReference type="GO" id="GO:0046872">
    <property type="term" value="F:metal ion binding"/>
    <property type="evidence" value="ECO:0007669"/>
    <property type="project" value="UniProtKB-KW"/>
</dbReference>
<comment type="similarity">
    <text evidence="2">Belongs to the HAD-like hydrolase superfamily. CbbY/CbbZ/Gph/YieH family.</text>
</comment>
<evidence type="ECO:0000256" key="4">
    <source>
        <dbReference type="ARBA" id="ARBA00022842"/>
    </source>
</evidence>
<evidence type="ECO:0000313" key="5">
    <source>
        <dbReference type="EMBL" id="CUI70179.1"/>
    </source>
</evidence>
<dbReference type="SFLD" id="SFLDS00003">
    <property type="entry name" value="Haloacid_Dehalogenase"/>
    <property type="match status" value="1"/>
</dbReference>
<dbReference type="SFLD" id="SFLDG01129">
    <property type="entry name" value="C1.5:_HAD__Beta-PGM__Phosphata"/>
    <property type="match status" value="1"/>
</dbReference>
<keyword evidence="3" id="KW-0479">Metal-binding</keyword>
<evidence type="ECO:0000256" key="1">
    <source>
        <dbReference type="ARBA" id="ARBA00001946"/>
    </source>
</evidence>
<reference evidence="5 6" key="1">
    <citation type="submission" date="2015-09" db="EMBL/GenBank/DDBJ databases">
        <authorList>
            <consortium name="Pathogen Informatics"/>
        </authorList>
    </citation>
    <scope>NUCLEOTIDE SEQUENCE [LARGE SCALE GENOMIC DNA]</scope>
    <source>
        <strain evidence="5 6">2789STDY5608625</strain>
    </source>
</reference>
<dbReference type="Gene3D" id="1.10.150.240">
    <property type="entry name" value="Putative phosphatase, domain 2"/>
    <property type="match status" value="1"/>
</dbReference>
<evidence type="ECO:0000256" key="2">
    <source>
        <dbReference type="ARBA" id="ARBA00006171"/>
    </source>
</evidence>
<keyword evidence="4" id="KW-0460">Magnesium</keyword>
<protein>
    <submittedName>
        <fullName evidence="5">Phosphatase YniC</fullName>
        <ecNumber evidence="5">3.1.3.-</ecNumber>
    </submittedName>
</protein>
<dbReference type="PANTHER" id="PTHR46193">
    <property type="entry name" value="6-PHOSPHOGLUCONATE PHOSPHATASE"/>
    <property type="match status" value="1"/>
</dbReference>
<accession>A0AAD2IWY6</accession>
<gene>
    <name evidence="5" type="primary">yniC_1</name>
    <name evidence="5" type="ORF">ERS370000_01338</name>
</gene>
<dbReference type="InterPro" id="IPR036412">
    <property type="entry name" value="HAD-like_sf"/>
</dbReference>
<dbReference type="EC" id="3.1.3.-" evidence="5"/>
<dbReference type="GO" id="GO:0016787">
    <property type="term" value="F:hydrolase activity"/>
    <property type="evidence" value="ECO:0007669"/>
    <property type="project" value="UniProtKB-KW"/>
</dbReference>
<dbReference type="InterPro" id="IPR023214">
    <property type="entry name" value="HAD_sf"/>
</dbReference>
<dbReference type="SUPFAM" id="SSF56784">
    <property type="entry name" value="HAD-like"/>
    <property type="match status" value="1"/>
</dbReference>
<dbReference type="NCBIfam" id="TIGR01509">
    <property type="entry name" value="HAD-SF-IA-v3"/>
    <property type="match status" value="1"/>
</dbReference>
<dbReference type="EMBL" id="CYTK01000002">
    <property type="protein sequence ID" value="CUI70179.1"/>
    <property type="molecule type" value="Genomic_DNA"/>
</dbReference>
<evidence type="ECO:0000256" key="3">
    <source>
        <dbReference type="ARBA" id="ARBA00022723"/>
    </source>
</evidence>
<dbReference type="PANTHER" id="PTHR46193:SF10">
    <property type="entry name" value="6-PHOSPHOGLUCONATE PHOSPHATASE"/>
    <property type="match status" value="1"/>
</dbReference>
<dbReference type="Pfam" id="PF00702">
    <property type="entry name" value="Hydrolase"/>
    <property type="match status" value="1"/>
</dbReference>
<comment type="caution">
    <text evidence="5">The sequence shown here is derived from an EMBL/GenBank/DDBJ whole genome shotgun (WGS) entry which is preliminary data.</text>
</comment>
<name>A0AAD2IWY6_ACHAE</name>
<dbReference type="InterPro" id="IPR051600">
    <property type="entry name" value="Beta-PGM-like"/>
</dbReference>
<organism evidence="5 6">
    <name type="scientific">Achromobacter aegrifaciens</name>
    <dbReference type="NCBI Taxonomy" id="1287736"/>
    <lineage>
        <taxon>Bacteria</taxon>
        <taxon>Pseudomonadati</taxon>
        <taxon>Pseudomonadota</taxon>
        <taxon>Betaproteobacteria</taxon>
        <taxon>Burkholderiales</taxon>
        <taxon>Alcaligenaceae</taxon>
        <taxon>Achromobacter</taxon>
    </lineage>
</organism>
<proteinExistence type="inferred from homology"/>
<dbReference type="Gene3D" id="3.40.50.1000">
    <property type="entry name" value="HAD superfamily/HAD-like"/>
    <property type="match status" value="1"/>
</dbReference>
<sequence>MLTGFKNIPDLAAMTDFPFDAVLFDCDGVLVDSEPITSRVLTDMLNELGWGITHAETMQIFTGKAVRDELPLIESRTGATIRPDWFDQFRQRRNAALDRDLVEIPGAPDAVRALHVALDGRIAVASGADRRKVELQLAKVGIADCFRERVFSGHEMPRSKPYPDVYLAAAQALGVDPRRCAIVEDTVTGATAGVAAGATVFGYSPDANGHSGAEALRGVGVAHVFTDMAALPGLLAGWRQAA</sequence>
<dbReference type="InterPro" id="IPR023198">
    <property type="entry name" value="PGP-like_dom2"/>
</dbReference>
<dbReference type="AlphaFoldDB" id="A0AAD2IWY6"/>
<evidence type="ECO:0000313" key="6">
    <source>
        <dbReference type="Proteomes" id="UP000044098"/>
    </source>
</evidence>
<dbReference type="InterPro" id="IPR006439">
    <property type="entry name" value="HAD-SF_hydro_IA"/>
</dbReference>
<keyword evidence="5" id="KW-0378">Hydrolase</keyword>
<comment type="cofactor">
    <cofactor evidence="1">
        <name>Mg(2+)</name>
        <dbReference type="ChEBI" id="CHEBI:18420"/>
    </cofactor>
</comment>